<feature type="domain" description="T6SS Phospholipase effector Tle1-like catalytic" evidence="3">
    <location>
        <begin position="57"/>
        <end position="318"/>
    </location>
</feature>
<gene>
    <name evidence="4" type="ORF">EJ08DRAFT_739706</name>
</gene>
<dbReference type="InterPro" id="IPR018712">
    <property type="entry name" value="Tle1-like_cat"/>
</dbReference>
<keyword evidence="2" id="KW-0732">Signal</keyword>
<dbReference type="Proteomes" id="UP000800235">
    <property type="component" value="Unassembled WGS sequence"/>
</dbReference>
<evidence type="ECO:0000256" key="1">
    <source>
        <dbReference type="SAM" id="MobiDB-lite"/>
    </source>
</evidence>
<sequence length="634" mass="71450">MPRIKTIVLHLWATSLCYWFIIAQNDPAVKSPSQPASESETQERGETAAVEAPLPPKRLIICCDGTWNDSVSTNNPLTNVARFSRCVNDRTNTGILQIVYYHTGVGRGTSKISNSIDGAIGRGIGTNIRNAYNFICQNFNFRDGNDEIFLVGFSRGAFTVRCIASLIDDIGLLTKFGLSRLYEVWSLWKNQGRDKDALSQKVMDLEQAQLLKREITIKACGVWDTVSAIGFQLPYWMPQWSQKNLAFVNTDVPSCIQNAFHAVALNEERSTFWPLLWKCPTREGVNFQQSWFLGSHSDVGGGNEDAGLANITLIWMIANFQTIGMSFDTDHIKQFLVNKEIGIDITKRASKNRNWESIVLKIELGNVYKSLTPTWRVMGRRSRSPGLQYAKPDHGIGSSGAYDDLGLSTGTNHGSSLNRPIEVEVEELRMSQPPVIVDPVGNSNDSRHDTVHFTVRVMMAAKYRNCPVLEQLHTYLTEDSPPKVAWKRITKKRSVKDENGYILELKVNGEEQELLKLWTEAWDERGLRYVSRKTRKVICNNREASYSREKQEEVSFSMHEETAQDGDIKINGVHTTSQSFGFGISYRSRQPIIGVPNNLPGMQEFSTEKVDIATFLSSRLEEVHTPTVMYNGSN</sequence>
<evidence type="ECO:0000256" key="2">
    <source>
        <dbReference type="SAM" id="SignalP"/>
    </source>
</evidence>
<evidence type="ECO:0000259" key="3">
    <source>
        <dbReference type="Pfam" id="PF09994"/>
    </source>
</evidence>
<dbReference type="PANTHER" id="PTHR33840">
    <property type="match status" value="1"/>
</dbReference>
<keyword evidence="5" id="KW-1185">Reference proteome</keyword>
<comment type="caution">
    <text evidence="4">The sequence shown here is derived from an EMBL/GenBank/DDBJ whole genome shotgun (WGS) entry which is preliminary data.</text>
</comment>
<evidence type="ECO:0000313" key="5">
    <source>
        <dbReference type="Proteomes" id="UP000800235"/>
    </source>
</evidence>
<name>A0A9P4NDN7_9PEZI</name>
<feature type="chain" id="PRO_5040168378" description="T6SS Phospholipase effector Tle1-like catalytic domain-containing protein" evidence="2">
    <location>
        <begin position="24"/>
        <end position="634"/>
    </location>
</feature>
<organism evidence="4 5">
    <name type="scientific">Tothia fuscella</name>
    <dbReference type="NCBI Taxonomy" id="1048955"/>
    <lineage>
        <taxon>Eukaryota</taxon>
        <taxon>Fungi</taxon>
        <taxon>Dikarya</taxon>
        <taxon>Ascomycota</taxon>
        <taxon>Pezizomycotina</taxon>
        <taxon>Dothideomycetes</taxon>
        <taxon>Pleosporomycetidae</taxon>
        <taxon>Venturiales</taxon>
        <taxon>Cylindrosympodiaceae</taxon>
        <taxon>Tothia</taxon>
    </lineage>
</organism>
<protein>
    <recommendedName>
        <fullName evidence="3">T6SS Phospholipase effector Tle1-like catalytic domain-containing protein</fullName>
    </recommendedName>
</protein>
<feature type="signal peptide" evidence="2">
    <location>
        <begin position="1"/>
        <end position="23"/>
    </location>
</feature>
<reference evidence="4" key="1">
    <citation type="journal article" date="2020" name="Stud. Mycol.">
        <title>101 Dothideomycetes genomes: a test case for predicting lifestyles and emergence of pathogens.</title>
        <authorList>
            <person name="Haridas S."/>
            <person name="Albert R."/>
            <person name="Binder M."/>
            <person name="Bloem J."/>
            <person name="Labutti K."/>
            <person name="Salamov A."/>
            <person name="Andreopoulos B."/>
            <person name="Baker S."/>
            <person name="Barry K."/>
            <person name="Bills G."/>
            <person name="Bluhm B."/>
            <person name="Cannon C."/>
            <person name="Castanera R."/>
            <person name="Culley D."/>
            <person name="Daum C."/>
            <person name="Ezra D."/>
            <person name="Gonzalez J."/>
            <person name="Henrissat B."/>
            <person name="Kuo A."/>
            <person name="Liang C."/>
            <person name="Lipzen A."/>
            <person name="Lutzoni F."/>
            <person name="Magnuson J."/>
            <person name="Mondo S."/>
            <person name="Nolan M."/>
            <person name="Ohm R."/>
            <person name="Pangilinan J."/>
            <person name="Park H.-J."/>
            <person name="Ramirez L."/>
            <person name="Alfaro M."/>
            <person name="Sun H."/>
            <person name="Tritt A."/>
            <person name="Yoshinaga Y."/>
            <person name="Zwiers L.-H."/>
            <person name="Turgeon B."/>
            <person name="Goodwin S."/>
            <person name="Spatafora J."/>
            <person name="Crous P."/>
            <person name="Grigoriev I."/>
        </authorList>
    </citation>
    <scope>NUCLEOTIDE SEQUENCE</scope>
    <source>
        <strain evidence="4">CBS 130266</strain>
    </source>
</reference>
<dbReference type="PANTHER" id="PTHR33840:SF1">
    <property type="entry name" value="TLE1 PHOSPHOLIPASE DOMAIN-CONTAINING PROTEIN"/>
    <property type="match status" value="1"/>
</dbReference>
<accession>A0A9P4NDN7</accession>
<dbReference type="EMBL" id="MU007184">
    <property type="protein sequence ID" value="KAF2415751.1"/>
    <property type="molecule type" value="Genomic_DNA"/>
</dbReference>
<evidence type="ECO:0000313" key="4">
    <source>
        <dbReference type="EMBL" id="KAF2415751.1"/>
    </source>
</evidence>
<dbReference type="Pfam" id="PF09994">
    <property type="entry name" value="T6SS_Tle1-like_cat"/>
    <property type="match status" value="1"/>
</dbReference>
<dbReference type="OrthoDB" id="3162439at2759"/>
<feature type="region of interest" description="Disordered" evidence="1">
    <location>
        <begin position="30"/>
        <end position="49"/>
    </location>
</feature>
<dbReference type="AlphaFoldDB" id="A0A9P4NDN7"/>
<proteinExistence type="predicted"/>